<feature type="binding site" evidence="14">
    <location>
        <position position="285"/>
    </location>
    <ligand>
        <name>ATP</name>
        <dbReference type="ChEBI" id="CHEBI:30616"/>
    </ligand>
</feature>
<keyword evidence="12 14" id="KW-0234">DNA repair</keyword>
<keyword evidence="6 14" id="KW-0479">Metal-binding</keyword>
<feature type="binding site" evidence="14">
    <location>
        <position position="337"/>
    </location>
    <ligand>
        <name>ATP</name>
        <dbReference type="ChEBI" id="CHEBI:30616"/>
    </ligand>
</feature>
<evidence type="ECO:0000256" key="10">
    <source>
        <dbReference type="ARBA" id="ARBA00022842"/>
    </source>
</evidence>
<dbReference type="PROSITE" id="PS50160">
    <property type="entry name" value="DNA_LIGASE_A3"/>
    <property type="match status" value="1"/>
</dbReference>
<dbReference type="GO" id="GO:0006273">
    <property type="term" value="P:lagging strand elongation"/>
    <property type="evidence" value="ECO:0007669"/>
    <property type="project" value="TreeGrafter"/>
</dbReference>
<dbReference type="InterPro" id="IPR036599">
    <property type="entry name" value="DNA_ligase_N_sf"/>
</dbReference>
<keyword evidence="13 14" id="KW-0131">Cell cycle</keyword>
<evidence type="ECO:0000313" key="17">
    <source>
        <dbReference type="EMBL" id="MBS3061664.1"/>
    </source>
</evidence>
<dbReference type="PANTHER" id="PTHR45674:SF4">
    <property type="entry name" value="DNA LIGASE 1"/>
    <property type="match status" value="1"/>
</dbReference>
<feature type="active site" description="N6-AMP-lysine intermediate" evidence="14">
    <location>
        <position position="287"/>
    </location>
</feature>
<comment type="caution">
    <text evidence="17">The sequence shown here is derived from an EMBL/GenBank/DDBJ whole genome shotgun (WGS) entry which is preliminary data.</text>
</comment>
<evidence type="ECO:0000313" key="18">
    <source>
        <dbReference type="Proteomes" id="UP000675968"/>
    </source>
</evidence>
<dbReference type="EMBL" id="JAGVWC010000010">
    <property type="protein sequence ID" value="MBS3061664.1"/>
    <property type="molecule type" value="Genomic_DNA"/>
</dbReference>
<evidence type="ECO:0000256" key="11">
    <source>
        <dbReference type="ARBA" id="ARBA00023172"/>
    </source>
</evidence>
<gene>
    <name evidence="14" type="primary">lig</name>
    <name evidence="17" type="ORF">J4215_03715</name>
</gene>
<evidence type="ECO:0000256" key="1">
    <source>
        <dbReference type="ARBA" id="ARBA00007572"/>
    </source>
</evidence>
<feature type="binding site" evidence="14">
    <location>
        <position position="458"/>
    </location>
    <ligand>
        <name>ATP</name>
        <dbReference type="ChEBI" id="CHEBI:30616"/>
    </ligand>
</feature>
<dbReference type="GO" id="GO:0046872">
    <property type="term" value="F:metal ion binding"/>
    <property type="evidence" value="ECO:0007669"/>
    <property type="project" value="UniProtKB-KW"/>
</dbReference>
<evidence type="ECO:0000256" key="8">
    <source>
        <dbReference type="ARBA" id="ARBA00022763"/>
    </source>
</evidence>
<dbReference type="AlphaFoldDB" id="A0A8T4L558"/>
<dbReference type="HAMAP" id="MF_00407">
    <property type="entry name" value="DNA_ligase"/>
    <property type="match status" value="1"/>
</dbReference>
<proteinExistence type="inferred from homology"/>
<comment type="cofactor">
    <cofactor evidence="14">
        <name>Mg(2+)</name>
        <dbReference type="ChEBI" id="CHEBI:18420"/>
    </cofactor>
</comment>
<keyword evidence="11 14" id="KW-0233">DNA recombination</keyword>
<evidence type="ECO:0000256" key="4">
    <source>
        <dbReference type="ARBA" id="ARBA00022618"/>
    </source>
</evidence>
<evidence type="ECO:0000259" key="16">
    <source>
        <dbReference type="PROSITE" id="PS50160"/>
    </source>
</evidence>
<protein>
    <recommendedName>
        <fullName evidence="2 14">DNA ligase</fullName>
        <ecNumber evidence="14">6.5.1.1</ecNumber>
    </recommendedName>
    <alternativeName>
        <fullName evidence="14">Polydeoxyribonucleotide synthase [ATP]</fullName>
    </alternativeName>
</protein>
<dbReference type="InterPro" id="IPR022865">
    <property type="entry name" value="DNA_ligae_ATP-dep_bac/arc"/>
</dbReference>
<dbReference type="InterPro" id="IPR012310">
    <property type="entry name" value="DNA_ligase_ATP-dep_cent"/>
</dbReference>
<dbReference type="InterPro" id="IPR012309">
    <property type="entry name" value="DNA_ligase_ATP-dep_C"/>
</dbReference>
<sequence length="622" mass="69657">MKFLSVAKVFESIEQKSGRLEIMKLVSDAFSSADASEVAELVYLLQGKLGPDFSGIKIGMGERFVEQSIAKVSGFPVSEINAVYKKLGDLGLVGQEVLKKRKQQAFFSQELGLKKVFDNMLKIARAEGTGSQESKIKLLAELLNSASPLEAKFIVRIPLEELRLGLGDPTIMDAMALVFVADFPKDFSRQAKEIESELKVNKDKKPEEWIEERDRRFRMRIREMIEEKYNVYPDLGKISEKLKENGLAGLAAIEIVPGIPIRPTAAERLPSAAEIIEKLGKCAVEAKYDGFRLQCHKSGDKVTIFSRNSENVTAMFPEVVDAIKSQIIAKAAIFEAEAIAFNVKTGEFFPFQVTIQRKRKYGVSEKSTEYPLRLFCFDLMFLEGKNLMPLPFVERRAELSKIIASGERISLTKSIITEKVEDLEKFFDESVSQGLEGIIAKDLNAPYIAGARKFAWIKLKRSYKGELSDTVDVVIVGYFVGQGKRTQFGLGGLLSAVYNPDKDRFETLAKIGTGMTEQMLSDLESTLSKLKVKTRPKNVESNLEPDFWVEPKLVAEVRADEITKSPVHTAGVVQKDDEGFALRFPRLIRLRIDKAPKDATTVKEIISMYKNQKSTQVEENGV</sequence>
<dbReference type="CDD" id="cd07901">
    <property type="entry name" value="Adenylation_DNA_ligase_Arch_LigB"/>
    <property type="match status" value="1"/>
</dbReference>
<feature type="binding site" evidence="14">
    <location>
        <position position="292"/>
    </location>
    <ligand>
        <name>ATP</name>
        <dbReference type="ChEBI" id="CHEBI:30616"/>
    </ligand>
</feature>
<feature type="binding site" evidence="14">
    <location>
        <position position="452"/>
    </location>
    <ligand>
        <name>ATP</name>
        <dbReference type="ChEBI" id="CHEBI:30616"/>
    </ligand>
</feature>
<keyword evidence="9 14" id="KW-0067">ATP-binding</keyword>
<dbReference type="PANTHER" id="PTHR45674">
    <property type="entry name" value="DNA LIGASE 1/3 FAMILY MEMBER"/>
    <property type="match status" value="1"/>
</dbReference>
<dbReference type="GO" id="GO:0051301">
    <property type="term" value="P:cell division"/>
    <property type="evidence" value="ECO:0007669"/>
    <property type="project" value="UniProtKB-KW"/>
</dbReference>
<dbReference type="Gene3D" id="3.30.470.30">
    <property type="entry name" value="DNA ligase/mRNA capping enzyme"/>
    <property type="match status" value="1"/>
</dbReference>
<comment type="function">
    <text evidence="14">DNA ligase that seals nicks in double-stranded DNA during DNA replication, DNA recombination and DNA repair.</text>
</comment>
<dbReference type="GO" id="GO:0006310">
    <property type="term" value="P:DNA recombination"/>
    <property type="evidence" value="ECO:0007669"/>
    <property type="project" value="UniProtKB-UniRule"/>
</dbReference>
<keyword evidence="4 14" id="KW-0132">Cell division</keyword>
<evidence type="ECO:0000256" key="12">
    <source>
        <dbReference type="ARBA" id="ARBA00023204"/>
    </source>
</evidence>
<evidence type="ECO:0000256" key="2">
    <source>
        <dbReference type="ARBA" id="ARBA00013308"/>
    </source>
</evidence>
<dbReference type="InterPro" id="IPR012308">
    <property type="entry name" value="DNA_ligase_ATP-dep_N"/>
</dbReference>
<keyword evidence="5 14" id="KW-0235">DNA replication</keyword>
<comment type="similarity">
    <text evidence="1 14 15">Belongs to the ATP-dependent DNA ligase family.</text>
</comment>
<evidence type="ECO:0000256" key="6">
    <source>
        <dbReference type="ARBA" id="ARBA00022723"/>
    </source>
</evidence>
<keyword evidence="10 14" id="KW-0460">Magnesium</keyword>
<dbReference type="Pfam" id="PF04679">
    <property type="entry name" value="DNA_ligase_A_C"/>
    <property type="match status" value="1"/>
</dbReference>
<dbReference type="InterPro" id="IPR016059">
    <property type="entry name" value="DNA_ligase_ATP-dep_CS"/>
</dbReference>
<dbReference type="CDD" id="cd07969">
    <property type="entry name" value="OBF_DNA_ligase_I"/>
    <property type="match status" value="1"/>
</dbReference>
<dbReference type="InterPro" id="IPR012340">
    <property type="entry name" value="NA-bd_OB-fold"/>
</dbReference>
<dbReference type="SUPFAM" id="SSF117018">
    <property type="entry name" value="ATP-dependent DNA ligase DNA-binding domain"/>
    <property type="match status" value="1"/>
</dbReference>
<evidence type="ECO:0000256" key="14">
    <source>
        <dbReference type="HAMAP-Rule" id="MF_00407"/>
    </source>
</evidence>
<comment type="catalytic activity">
    <reaction evidence="14">
        <text>ATP + (deoxyribonucleotide)n-3'-hydroxyl + 5'-phospho-(deoxyribonucleotide)m = (deoxyribonucleotide)n+m + AMP + diphosphate.</text>
        <dbReference type="EC" id="6.5.1.1"/>
    </reaction>
</comment>
<feature type="domain" description="ATP-dependent DNA ligase family profile" evidence="16">
    <location>
        <begin position="365"/>
        <end position="485"/>
    </location>
</feature>
<feature type="binding site" evidence="14">
    <location>
        <position position="377"/>
    </location>
    <ligand>
        <name>ATP</name>
        <dbReference type="ChEBI" id="CHEBI:30616"/>
    </ligand>
</feature>
<keyword evidence="7 14" id="KW-0547">Nucleotide-binding</keyword>
<evidence type="ECO:0000256" key="5">
    <source>
        <dbReference type="ARBA" id="ARBA00022705"/>
    </source>
</evidence>
<feature type="binding site" evidence="14">
    <location>
        <position position="307"/>
    </location>
    <ligand>
        <name>ATP</name>
        <dbReference type="ChEBI" id="CHEBI:30616"/>
    </ligand>
</feature>
<accession>A0A8T4L558</accession>
<dbReference type="GO" id="GO:0003677">
    <property type="term" value="F:DNA binding"/>
    <property type="evidence" value="ECO:0007669"/>
    <property type="project" value="InterPro"/>
</dbReference>
<evidence type="ECO:0000256" key="15">
    <source>
        <dbReference type="RuleBase" id="RU004196"/>
    </source>
</evidence>
<reference evidence="17" key="1">
    <citation type="submission" date="2021-03" db="EMBL/GenBank/DDBJ databases">
        <authorList>
            <person name="Jaffe A."/>
        </authorList>
    </citation>
    <scope>NUCLEOTIDE SEQUENCE</scope>
    <source>
        <strain evidence="17">RIFCSPLOWO2_01_FULL_AR10_48_17</strain>
    </source>
</reference>
<organism evidence="17 18">
    <name type="scientific">Candidatus Iainarchaeum sp</name>
    <dbReference type="NCBI Taxonomy" id="3101447"/>
    <lineage>
        <taxon>Archaea</taxon>
        <taxon>Candidatus Iainarchaeota</taxon>
        <taxon>Candidatus Iainarchaeia</taxon>
        <taxon>Candidatus Iainarchaeales</taxon>
        <taxon>Candidatus Iainarchaeaceae</taxon>
        <taxon>Candidatus Iainarchaeum</taxon>
    </lineage>
</organism>
<dbReference type="InterPro" id="IPR000977">
    <property type="entry name" value="DNA_ligase_ATP-dep"/>
</dbReference>
<dbReference type="Pfam" id="PF01068">
    <property type="entry name" value="DNA_ligase_A_M"/>
    <property type="match status" value="1"/>
</dbReference>
<evidence type="ECO:0000256" key="9">
    <source>
        <dbReference type="ARBA" id="ARBA00022840"/>
    </source>
</evidence>
<dbReference type="NCBIfam" id="TIGR00574">
    <property type="entry name" value="dnl1"/>
    <property type="match status" value="1"/>
</dbReference>
<dbReference type="GO" id="GO:0071897">
    <property type="term" value="P:DNA biosynthetic process"/>
    <property type="evidence" value="ECO:0007669"/>
    <property type="project" value="InterPro"/>
</dbReference>
<evidence type="ECO:0000256" key="7">
    <source>
        <dbReference type="ARBA" id="ARBA00022741"/>
    </source>
</evidence>
<keyword evidence="3 14" id="KW-0436">Ligase</keyword>
<dbReference type="Pfam" id="PF04675">
    <property type="entry name" value="DNA_ligase_A_N"/>
    <property type="match status" value="1"/>
</dbReference>
<dbReference type="EC" id="6.5.1.1" evidence="14"/>
<dbReference type="Gene3D" id="1.10.3260.10">
    <property type="entry name" value="DNA ligase, ATP-dependent, N-terminal domain"/>
    <property type="match status" value="1"/>
</dbReference>
<keyword evidence="8 14" id="KW-0227">DNA damage</keyword>
<dbReference type="GO" id="GO:0005524">
    <property type="term" value="F:ATP binding"/>
    <property type="evidence" value="ECO:0007669"/>
    <property type="project" value="UniProtKB-UniRule"/>
</dbReference>
<dbReference type="InterPro" id="IPR050191">
    <property type="entry name" value="ATP-dep_DNA_ligase"/>
</dbReference>
<evidence type="ECO:0000256" key="13">
    <source>
        <dbReference type="ARBA" id="ARBA00023306"/>
    </source>
</evidence>
<dbReference type="PROSITE" id="PS00333">
    <property type="entry name" value="DNA_LIGASE_A2"/>
    <property type="match status" value="1"/>
</dbReference>
<name>A0A8T4L558_9ARCH</name>
<dbReference type="SUPFAM" id="SSF50249">
    <property type="entry name" value="Nucleic acid-binding proteins"/>
    <property type="match status" value="1"/>
</dbReference>
<reference evidence="17" key="2">
    <citation type="submission" date="2021-05" db="EMBL/GenBank/DDBJ databases">
        <title>Protein family content uncovers lineage relationships and bacterial pathway maintenance mechanisms in DPANN archaea.</title>
        <authorList>
            <person name="Castelle C.J."/>
            <person name="Meheust R."/>
            <person name="Jaffe A.L."/>
            <person name="Seitz K."/>
            <person name="Gong X."/>
            <person name="Baker B.J."/>
            <person name="Banfield J.F."/>
        </authorList>
    </citation>
    <scope>NUCLEOTIDE SEQUENCE</scope>
    <source>
        <strain evidence="17">RIFCSPLOWO2_01_FULL_AR10_48_17</strain>
    </source>
</reference>
<dbReference type="GO" id="GO:0003910">
    <property type="term" value="F:DNA ligase (ATP) activity"/>
    <property type="evidence" value="ECO:0007669"/>
    <property type="project" value="UniProtKB-UniRule"/>
</dbReference>
<dbReference type="Proteomes" id="UP000675968">
    <property type="component" value="Unassembled WGS sequence"/>
</dbReference>
<dbReference type="GO" id="GO:0006281">
    <property type="term" value="P:DNA repair"/>
    <property type="evidence" value="ECO:0007669"/>
    <property type="project" value="UniProtKB-UniRule"/>
</dbReference>
<dbReference type="SUPFAM" id="SSF56091">
    <property type="entry name" value="DNA ligase/mRNA capping enzyme, catalytic domain"/>
    <property type="match status" value="1"/>
</dbReference>
<evidence type="ECO:0000256" key="3">
    <source>
        <dbReference type="ARBA" id="ARBA00022598"/>
    </source>
</evidence>
<dbReference type="Gene3D" id="2.40.50.140">
    <property type="entry name" value="Nucleic acid-binding proteins"/>
    <property type="match status" value="1"/>
</dbReference>